<keyword evidence="2" id="KW-1185">Reference proteome</keyword>
<organism evidence="1 2">
    <name type="scientific">Hallella bergensis DSM 17361</name>
    <dbReference type="NCBI Taxonomy" id="585502"/>
    <lineage>
        <taxon>Bacteria</taxon>
        <taxon>Pseudomonadati</taxon>
        <taxon>Bacteroidota</taxon>
        <taxon>Bacteroidia</taxon>
        <taxon>Bacteroidales</taxon>
        <taxon>Prevotellaceae</taxon>
        <taxon>Hallella</taxon>
    </lineage>
</organism>
<dbReference type="HOGENOM" id="CLU_1968539_0_0_10"/>
<comment type="caution">
    <text evidence="1">The sequence shown here is derived from an EMBL/GenBank/DDBJ whole genome shotgun (WGS) entry which is preliminary data.</text>
</comment>
<proteinExistence type="predicted"/>
<sequence>MKININAKKGVVLSIPQLSQENNMTIDEVLISLIDEGLMDAYGKPTEKAKESNIEDYEVRLKDLPVVVSMGTVCKIGKKFYNAMLAIRDNDTSKAFSEASEGFNITWNAHALMRDPYKMSDMINKRG</sequence>
<gene>
    <name evidence="1" type="ORF">HMPREF0645_2653</name>
</gene>
<dbReference type="AlphaFoldDB" id="D1Q0B8"/>
<dbReference type="RefSeq" id="WP_007175048.1">
    <property type="nucleotide sequence ID" value="NZ_GG704783.1"/>
</dbReference>
<name>D1Q0B8_9BACT</name>
<accession>D1Q0B8</accession>
<evidence type="ECO:0000313" key="1">
    <source>
        <dbReference type="EMBL" id="EFA42903.1"/>
    </source>
</evidence>
<reference evidence="1 2" key="1">
    <citation type="submission" date="2009-10" db="EMBL/GenBank/DDBJ databases">
        <authorList>
            <person name="Qin X."/>
            <person name="Bachman B."/>
            <person name="Battles P."/>
            <person name="Bell A."/>
            <person name="Bess C."/>
            <person name="Bickham C."/>
            <person name="Chaboub L."/>
            <person name="Chen D."/>
            <person name="Coyle M."/>
            <person name="Deiros D.R."/>
            <person name="Dinh H."/>
            <person name="Forbes L."/>
            <person name="Fowler G."/>
            <person name="Francisco L."/>
            <person name="Fu Q."/>
            <person name="Gubbala S."/>
            <person name="Hale W."/>
            <person name="Han Y."/>
            <person name="Hemphill L."/>
            <person name="Highlander S.K."/>
            <person name="Hirani K."/>
            <person name="Hogues M."/>
            <person name="Jackson L."/>
            <person name="Jakkamsetti A."/>
            <person name="Javaid M."/>
            <person name="Jiang H."/>
            <person name="Korchina V."/>
            <person name="Kovar C."/>
            <person name="Lara F."/>
            <person name="Lee S."/>
            <person name="Mata R."/>
            <person name="Mathew T."/>
            <person name="Moen C."/>
            <person name="Morales K."/>
            <person name="Munidasa M."/>
            <person name="Nazareth L."/>
            <person name="Ngo R."/>
            <person name="Nguyen L."/>
            <person name="Okwuonu G."/>
            <person name="Ongeri F."/>
            <person name="Patil S."/>
            <person name="Petrosino J."/>
            <person name="Pham C."/>
            <person name="Pham P."/>
            <person name="Pu L.-L."/>
            <person name="Puazo M."/>
            <person name="Raj R."/>
            <person name="Reid J."/>
            <person name="Rouhana J."/>
            <person name="Saada N."/>
            <person name="Shang Y."/>
            <person name="Simmons D."/>
            <person name="Thornton R."/>
            <person name="Warren J."/>
            <person name="Weissenberger G."/>
            <person name="Zhang J."/>
            <person name="Zhang L."/>
            <person name="Zhou C."/>
            <person name="Zhu D."/>
            <person name="Muzny D."/>
            <person name="Worley K."/>
            <person name="Gibbs R."/>
        </authorList>
    </citation>
    <scope>NUCLEOTIDE SEQUENCE [LARGE SCALE GENOMIC DNA]</scope>
    <source>
        <strain evidence="1 2">DSM 17361</strain>
    </source>
</reference>
<evidence type="ECO:0000313" key="2">
    <source>
        <dbReference type="Proteomes" id="UP000003160"/>
    </source>
</evidence>
<protein>
    <submittedName>
        <fullName evidence="1">Uncharacterized protein</fullName>
    </submittedName>
</protein>
<dbReference type="EMBL" id="ACKS01000108">
    <property type="protein sequence ID" value="EFA42903.1"/>
    <property type="molecule type" value="Genomic_DNA"/>
</dbReference>
<dbReference type="Proteomes" id="UP000003160">
    <property type="component" value="Unassembled WGS sequence"/>
</dbReference>